<protein>
    <submittedName>
        <fullName evidence="1">Uncharacterized protein</fullName>
    </submittedName>
</protein>
<evidence type="ECO:0000313" key="1">
    <source>
        <dbReference type="EMBL" id="CAB4168929.1"/>
    </source>
</evidence>
<gene>
    <name evidence="1" type="ORF">UFOVP581_20</name>
</gene>
<accession>A0A6J5PAL8</accession>
<dbReference type="Gene3D" id="2.60.120.40">
    <property type="match status" value="1"/>
</dbReference>
<reference evidence="1" key="1">
    <citation type="submission" date="2020-04" db="EMBL/GenBank/DDBJ databases">
        <authorList>
            <person name="Chiriac C."/>
            <person name="Salcher M."/>
            <person name="Ghai R."/>
            <person name="Kavagutti S V."/>
        </authorList>
    </citation>
    <scope>NUCLEOTIDE SEQUENCE</scope>
</reference>
<dbReference type="EMBL" id="LR796835">
    <property type="protein sequence ID" value="CAB4168929.1"/>
    <property type="molecule type" value="Genomic_DNA"/>
</dbReference>
<proteinExistence type="predicted"/>
<sequence>MGTVATWTAGTTTGAQMATAHNALANAANTVGQYSQLATVALTTTPTAVPFTSNDTQAGGISHSTTANTTRFTATIAGIYTFVVQPQTTHLTTGTGDCTVWLRLNGSTPIANSAAKFRENGALGTAVLTLVAPVTMAANDYIEVMAVASAASEYELSYTAGSGTGATAIPNTPSILATVTALPV</sequence>
<name>A0A6J5PAL8_9CAUD</name>
<organism evidence="1">
    <name type="scientific">uncultured Caudovirales phage</name>
    <dbReference type="NCBI Taxonomy" id="2100421"/>
    <lineage>
        <taxon>Viruses</taxon>
        <taxon>Duplodnaviria</taxon>
        <taxon>Heunggongvirae</taxon>
        <taxon>Uroviricota</taxon>
        <taxon>Caudoviricetes</taxon>
        <taxon>Peduoviridae</taxon>
        <taxon>Maltschvirus</taxon>
        <taxon>Maltschvirus maltsch</taxon>
    </lineage>
</organism>
<dbReference type="InterPro" id="IPR008983">
    <property type="entry name" value="Tumour_necrosis_fac-like_dom"/>
</dbReference>